<dbReference type="InterPro" id="IPR015421">
    <property type="entry name" value="PyrdxlP-dep_Trfase_major"/>
</dbReference>
<name>A0ABU3A3W1_9GAMM</name>
<dbReference type="Gene3D" id="1.10.10.10">
    <property type="entry name" value="Winged helix-like DNA-binding domain superfamily/Winged helix DNA-binding domain"/>
    <property type="match status" value="1"/>
</dbReference>
<feature type="domain" description="HTH gntR-type" evidence="6">
    <location>
        <begin position="13"/>
        <end position="81"/>
    </location>
</feature>
<keyword evidence="7" id="KW-0808">Transferase</keyword>
<gene>
    <name evidence="7" type="ORF">RM573_14785</name>
</gene>
<dbReference type="InterPro" id="IPR036388">
    <property type="entry name" value="WH-like_DNA-bd_sf"/>
</dbReference>
<dbReference type="InterPro" id="IPR004839">
    <property type="entry name" value="Aminotransferase_I/II_large"/>
</dbReference>
<dbReference type="InterPro" id="IPR051446">
    <property type="entry name" value="HTH_trans_reg/aminotransferase"/>
</dbReference>
<dbReference type="PANTHER" id="PTHR46577">
    <property type="entry name" value="HTH-TYPE TRANSCRIPTIONAL REGULATORY PROTEIN GABR"/>
    <property type="match status" value="1"/>
</dbReference>
<sequence length="484" mass="55294">MIPLNLVLENNHSKYYLNIADAIRKAIEQGLVTPCELLPSARKLAEQLQVNRHTIMAAYRELIAQGWVESKLRKGYRVTKNLPIIQASHKKHSSSHETVSHNWQIIKKNNTAQKKSASQYKFNFAGGNPDISLFPFNDFRSSMNTALNRPAIKDLNYGDNAGYPPFIKEVSTYLRRVRSINDKEIIVVNGTQEALYILSQVLLTKGDKVAVESLGYRPAWNTFENTGAELIGIKQTNQGIDVDHLESILKIHSIKLLYLTPLHQYPTTTTLPVSERMKIYRLAQQYNFAIIEDDYDHEFHYDTQPLAPIAANDPAGLVIYISSFSKLMFPAVRLGIMAVDKSLASHLINYRTLINHKTNILMQDAVARWMKEGAFERHLRKVTRVYQKRRECMVHMLNEFKNQGMNIHFNTPPGGMALWVDVGFNAEKIALKAQQQDIYILAENAFHLSARNNLNKYLRLGFSGQSEEKIEQGLIKLKRIMLSL</sequence>
<evidence type="ECO:0000256" key="4">
    <source>
        <dbReference type="ARBA" id="ARBA00023125"/>
    </source>
</evidence>
<evidence type="ECO:0000313" key="8">
    <source>
        <dbReference type="Proteomes" id="UP001266357"/>
    </source>
</evidence>
<dbReference type="CDD" id="cd00609">
    <property type="entry name" value="AAT_like"/>
    <property type="match status" value="1"/>
</dbReference>
<dbReference type="Gene3D" id="3.40.640.10">
    <property type="entry name" value="Type I PLP-dependent aspartate aminotransferase-like (Major domain)"/>
    <property type="match status" value="1"/>
</dbReference>
<keyword evidence="5" id="KW-0804">Transcription</keyword>
<proteinExistence type="inferred from homology"/>
<dbReference type="PRINTS" id="PR00035">
    <property type="entry name" value="HTHGNTR"/>
</dbReference>
<dbReference type="RefSeq" id="WP_311583755.1">
    <property type="nucleotide sequence ID" value="NZ_JAVRIF010000009.1"/>
</dbReference>
<dbReference type="PANTHER" id="PTHR46577:SF1">
    <property type="entry name" value="HTH-TYPE TRANSCRIPTIONAL REGULATORY PROTEIN GABR"/>
    <property type="match status" value="1"/>
</dbReference>
<dbReference type="InterPro" id="IPR036390">
    <property type="entry name" value="WH_DNA-bd_sf"/>
</dbReference>
<dbReference type="SMART" id="SM00345">
    <property type="entry name" value="HTH_GNTR"/>
    <property type="match status" value="1"/>
</dbReference>
<dbReference type="InterPro" id="IPR015424">
    <property type="entry name" value="PyrdxlP-dep_Trfase"/>
</dbReference>
<accession>A0ABU3A3W1</accession>
<evidence type="ECO:0000259" key="6">
    <source>
        <dbReference type="PROSITE" id="PS50949"/>
    </source>
</evidence>
<dbReference type="Pfam" id="PF00155">
    <property type="entry name" value="Aminotran_1_2"/>
    <property type="match status" value="1"/>
</dbReference>
<evidence type="ECO:0000256" key="2">
    <source>
        <dbReference type="ARBA" id="ARBA00022898"/>
    </source>
</evidence>
<dbReference type="SUPFAM" id="SSF46785">
    <property type="entry name" value="Winged helix' DNA-binding domain"/>
    <property type="match status" value="1"/>
</dbReference>
<keyword evidence="4" id="KW-0238">DNA-binding</keyword>
<organism evidence="7 8">
    <name type="scientific">Thalassotalea castellviae</name>
    <dbReference type="NCBI Taxonomy" id="3075612"/>
    <lineage>
        <taxon>Bacteria</taxon>
        <taxon>Pseudomonadati</taxon>
        <taxon>Pseudomonadota</taxon>
        <taxon>Gammaproteobacteria</taxon>
        <taxon>Alteromonadales</taxon>
        <taxon>Colwelliaceae</taxon>
        <taxon>Thalassotalea</taxon>
    </lineage>
</organism>
<dbReference type="SUPFAM" id="SSF53383">
    <property type="entry name" value="PLP-dependent transferases"/>
    <property type="match status" value="1"/>
</dbReference>
<comment type="similarity">
    <text evidence="1">In the C-terminal section; belongs to the class-I pyridoxal-phosphate-dependent aminotransferase family.</text>
</comment>
<comment type="caution">
    <text evidence="7">The sequence shown here is derived from an EMBL/GenBank/DDBJ whole genome shotgun (WGS) entry which is preliminary data.</text>
</comment>
<keyword evidence="8" id="KW-1185">Reference proteome</keyword>
<keyword evidence="3" id="KW-0805">Transcription regulation</keyword>
<dbReference type="Pfam" id="PF00392">
    <property type="entry name" value="GntR"/>
    <property type="match status" value="1"/>
</dbReference>
<keyword evidence="2" id="KW-0663">Pyridoxal phosphate</keyword>
<evidence type="ECO:0000313" key="7">
    <source>
        <dbReference type="EMBL" id="MDT0604866.1"/>
    </source>
</evidence>
<evidence type="ECO:0000256" key="3">
    <source>
        <dbReference type="ARBA" id="ARBA00023015"/>
    </source>
</evidence>
<dbReference type="CDD" id="cd07377">
    <property type="entry name" value="WHTH_GntR"/>
    <property type="match status" value="1"/>
</dbReference>
<evidence type="ECO:0000256" key="5">
    <source>
        <dbReference type="ARBA" id="ARBA00023163"/>
    </source>
</evidence>
<reference evidence="7 8" key="1">
    <citation type="submission" date="2023-09" db="EMBL/GenBank/DDBJ databases">
        <authorList>
            <person name="Rey-Velasco X."/>
        </authorList>
    </citation>
    <scope>NUCLEOTIDE SEQUENCE [LARGE SCALE GENOMIC DNA]</scope>
    <source>
        <strain evidence="7 8">W431</strain>
    </source>
</reference>
<dbReference type="InterPro" id="IPR000524">
    <property type="entry name" value="Tscrpt_reg_HTH_GntR"/>
</dbReference>
<protein>
    <submittedName>
        <fullName evidence="7">PLP-dependent aminotransferase family protein</fullName>
    </submittedName>
</protein>
<dbReference type="EMBL" id="JAVRIF010000009">
    <property type="protein sequence ID" value="MDT0604866.1"/>
    <property type="molecule type" value="Genomic_DNA"/>
</dbReference>
<evidence type="ECO:0000256" key="1">
    <source>
        <dbReference type="ARBA" id="ARBA00005384"/>
    </source>
</evidence>
<dbReference type="PROSITE" id="PS50949">
    <property type="entry name" value="HTH_GNTR"/>
    <property type="match status" value="1"/>
</dbReference>
<dbReference type="Proteomes" id="UP001266357">
    <property type="component" value="Unassembled WGS sequence"/>
</dbReference>
<dbReference type="GO" id="GO:0008483">
    <property type="term" value="F:transaminase activity"/>
    <property type="evidence" value="ECO:0007669"/>
    <property type="project" value="UniProtKB-KW"/>
</dbReference>
<keyword evidence="7" id="KW-0032">Aminotransferase</keyword>